<comment type="caution">
    <text evidence="1">The sequence shown here is derived from an EMBL/GenBank/DDBJ whole genome shotgun (WGS) entry which is preliminary data.</text>
</comment>
<reference evidence="1 2" key="1">
    <citation type="journal article" date="2023" name="Hortic Res">
        <title>Pangenome of water caltrop reveals structural variations and asymmetric subgenome divergence after allopolyploidization.</title>
        <authorList>
            <person name="Zhang X."/>
            <person name="Chen Y."/>
            <person name="Wang L."/>
            <person name="Yuan Y."/>
            <person name="Fang M."/>
            <person name="Shi L."/>
            <person name="Lu R."/>
            <person name="Comes H.P."/>
            <person name="Ma Y."/>
            <person name="Chen Y."/>
            <person name="Huang G."/>
            <person name="Zhou Y."/>
            <person name="Zheng Z."/>
            <person name="Qiu Y."/>
        </authorList>
    </citation>
    <scope>NUCLEOTIDE SEQUENCE [LARGE SCALE GENOMIC DNA]</scope>
    <source>
        <tissue evidence="1">Roots</tissue>
    </source>
</reference>
<dbReference type="AlphaFoldDB" id="A0AAN7JKF0"/>
<name>A0AAN7JKF0_9MYRT</name>
<sequence length="71" mass="7869">MRAHTRSQTRDILIFLVELEVAPNINFSKSHELSADGIVTVPKRELELTTKADVGAPIGERREIELGAKEA</sequence>
<dbReference type="Proteomes" id="UP001345219">
    <property type="component" value="Chromosome 20"/>
</dbReference>
<dbReference type="EMBL" id="JAXIOK010000020">
    <property type="protein sequence ID" value="KAK4746980.1"/>
    <property type="molecule type" value="Genomic_DNA"/>
</dbReference>
<organism evidence="1 2">
    <name type="scientific">Trapa incisa</name>
    <dbReference type="NCBI Taxonomy" id="236973"/>
    <lineage>
        <taxon>Eukaryota</taxon>
        <taxon>Viridiplantae</taxon>
        <taxon>Streptophyta</taxon>
        <taxon>Embryophyta</taxon>
        <taxon>Tracheophyta</taxon>
        <taxon>Spermatophyta</taxon>
        <taxon>Magnoliopsida</taxon>
        <taxon>eudicotyledons</taxon>
        <taxon>Gunneridae</taxon>
        <taxon>Pentapetalae</taxon>
        <taxon>rosids</taxon>
        <taxon>malvids</taxon>
        <taxon>Myrtales</taxon>
        <taxon>Lythraceae</taxon>
        <taxon>Trapa</taxon>
    </lineage>
</organism>
<accession>A0AAN7JKF0</accession>
<evidence type="ECO:0000313" key="2">
    <source>
        <dbReference type="Proteomes" id="UP001345219"/>
    </source>
</evidence>
<gene>
    <name evidence="1" type="ORF">SAY87_026017</name>
</gene>
<protein>
    <submittedName>
        <fullName evidence="1">Uncharacterized protein</fullName>
    </submittedName>
</protein>
<evidence type="ECO:0000313" key="1">
    <source>
        <dbReference type="EMBL" id="KAK4746980.1"/>
    </source>
</evidence>
<keyword evidence="2" id="KW-1185">Reference proteome</keyword>
<proteinExistence type="predicted"/>